<accession>A0A1H6BLE7</accession>
<sequence>MARIRWQSSETVGLKVCVVTCASVSLLFCCSRGHAQALPDAPGFLLARYDSAPSVAVPPRVEVLPDSTSASSDRDADFDPLAVVRAAGQNGETQLHGMEQKAPALPPPTGCVSFRTTAPQAPGVDPENQGDLLALPHCENPIQYIVTERSRPLSSREKGDLAIKDFIDPFNILVLTAGAGFSIAANSHSAYGPGFSGWGKLTGYSFVEDAQGEFIGTYMISSLAHEDPRYHRMPEASVRHRIGHALIHTLWTQHDDGRPMLNFETLLTYPASAELSNLYVPGVQTDAKSTARRVGIGLATDPVSNLIAEFLPDFAKRIHVRVVFMQQILNQVANGAPAVMQ</sequence>
<evidence type="ECO:0000313" key="2">
    <source>
        <dbReference type="Proteomes" id="UP000236728"/>
    </source>
</evidence>
<evidence type="ECO:0000313" key="1">
    <source>
        <dbReference type="EMBL" id="SEG61462.1"/>
    </source>
</evidence>
<dbReference type="OrthoDB" id="113512at2"/>
<name>A0A1H6BLE7_9BACT</name>
<protein>
    <submittedName>
        <fullName evidence="1">Uncharacterized protein</fullName>
    </submittedName>
</protein>
<dbReference type="EMBL" id="FNVA01000007">
    <property type="protein sequence ID" value="SEG61462.1"/>
    <property type="molecule type" value="Genomic_DNA"/>
</dbReference>
<keyword evidence="2" id="KW-1185">Reference proteome</keyword>
<organism evidence="1 2">
    <name type="scientific">Bryocella elongata</name>
    <dbReference type="NCBI Taxonomy" id="863522"/>
    <lineage>
        <taxon>Bacteria</taxon>
        <taxon>Pseudomonadati</taxon>
        <taxon>Acidobacteriota</taxon>
        <taxon>Terriglobia</taxon>
        <taxon>Terriglobales</taxon>
        <taxon>Acidobacteriaceae</taxon>
        <taxon>Bryocella</taxon>
    </lineage>
</organism>
<gene>
    <name evidence="1" type="ORF">SAMN05421819_3809</name>
</gene>
<proteinExistence type="predicted"/>
<dbReference type="RefSeq" id="WP_103934660.1">
    <property type="nucleotide sequence ID" value="NZ_FNVA01000007.1"/>
</dbReference>
<reference evidence="1 2" key="1">
    <citation type="submission" date="2016-10" db="EMBL/GenBank/DDBJ databases">
        <authorList>
            <person name="de Groot N.N."/>
        </authorList>
    </citation>
    <scope>NUCLEOTIDE SEQUENCE [LARGE SCALE GENOMIC DNA]</scope>
    <source>
        <strain evidence="1 2">DSM 22489</strain>
    </source>
</reference>
<dbReference type="AlphaFoldDB" id="A0A1H6BLE7"/>
<dbReference type="Proteomes" id="UP000236728">
    <property type="component" value="Unassembled WGS sequence"/>
</dbReference>